<gene>
    <name evidence="1" type="ORF">TWF696_003764</name>
</gene>
<evidence type="ECO:0000313" key="2">
    <source>
        <dbReference type="Proteomes" id="UP001375240"/>
    </source>
</evidence>
<sequence length="441" mass="50752">MSRSWWRRRNRGYYSPFQGSYYSQGGFYPSQGNYFSRKNYYSSQGGFYPQQGAYSYPQASYYARRGARANPFSGPWNPTNTQSFNHHYDDYRNQNGIPAGADGGFYFWPDQDQYHFYDPQNTFPGAGFGGDDPFDFDYSRQWQQPRTYSGQCQYNHGNGFCSEQIRNPFSQFCDFHTFASGAGSVPHGNEYGNYAQWAYNDPRGAAYHAAMNDAENFRRWKASQGGNSWFGGGPTQQQSAWIYMREIDSDNWPLFLKCVYCRRVYNDPVAFIHPTTRQQTACCHGCVTTALQNAGPMPGHPTLNRMFSRTPAMQRATRLNHLRVVFERNFAAMIMTEAPHQICHFCGNVMTNPVVTCHNVPAQYWVYSHGSVPPDPNRPVNHAFCKGCLENYRFADGADYAQCPFMDKMWSSLDRFRISMQYNREARGIAGRAWEQALRMA</sequence>
<dbReference type="AlphaFoldDB" id="A0AAV9V5S4"/>
<comment type="caution">
    <text evidence="1">The sequence shown here is derived from an EMBL/GenBank/DDBJ whole genome shotgun (WGS) entry which is preliminary data.</text>
</comment>
<name>A0AAV9V5S4_9PEZI</name>
<organism evidence="1 2">
    <name type="scientific">Orbilia brochopaga</name>
    <dbReference type="NCBI Taxonomy" id="3140254"/>
    <lineage>
        <taxon>Eukaryota</taxon>
        <taxon>Fungi</taxon>
        <taxon>Dikarya</taxon>
        <taxon>Ascomycota</taxon>
        <taxon>Pezizomycotina</taxon>
        <taxon>Orbiliomycetes</taxon>
        <taxon>Orbiliales</taxon>
        <taxon>Orbiliaceae</taxon>
        <taxon>Orbilia</taxon>
    </lineage>
</organism>
<reference evidence="1 2" key="1">
    <citation type="submission" date="2019-10" db="EMBL/GenBank/DDBJ databases">
        <authorList>
            <person name="Palmer J.M."/>
        </authorList>
    </citation>
    <scope>NUCLEOTIDE SEQUENCE [LARGE SCALE GENOMIC DNA]</scope>
    <source>
        <strain evidence="1 2">TWF696</strain>
    </source>
</reference>
<evidence type="ECO:0000313" key="1">
    <source>
        <dbReference type="EMBL" id="KAK6354623.1"/>
    </source>
</evidence>
<keyword evidence="2" id="KW-1185">Reference proteome</keyword>
<protein>
    <submittedName>
        <fullName evidence="1">Uncharacterized protein</fullName>
    </submittedName>
</protein>
<proteinExistence type="predicted"/>
<accession>A0AAV9V5S4</accession>
<dbReference type="Proteomes" id="UP001375240">
    <property type="component" value="Unassembled WGS sequence"/>
</dbReference>
<dbReference type="EMBL" id="JAVHNQ010000002">
    <property type="protein sequence ID" value="KAK6354623.1"/>
    <property type="molecule type" value="Genomic_DNA"/>
</dbReference>